<keyword evidence="6 10" id="KW-0067">ATP-binding</keyword>
<keyword evidence="4 10" id="KW-0812">Transmembrane</keyword>
<evidence type="ECO:0000256" key="7">
    <source>
        <dbReference type="ARBA" id="ARBA00022989"/>
    </source>
</evidence>
<keyword evidence="3 10" id="KW-0813">Transport</keyword>
<feature type="transmembrane region" description="Helical" evidence="10">
    <location>
        <begin position="479"/>
        <end position="499"/>
    </location>
</feature>
<keyword evidence="8 10" id="KW-0472">Membrane</keyword>
<evidence type="ECO:0000256" key="2">
    <source>
        <dbReference type="ARBA" id="ARBA00007127"/>
    </source>
</evidence>
<dbReference type="GO" id="GO:0005524">
    <property type="term" value="F:ATP binding"/>
    <property type="evidence" value="ECO:0007669"/>
    <property type="project" value="UniProtKB-KW"/>
</dbReference>
<keyword evidence="5 10" id="KW-0547">Nucleotide-binding</keyword>
<dbReference type="PANTHER" id="PTHR31187">
    <property type="match status" value="1"/>
</dbReference>
<gene>
    <name evidence="11" type="ORF">ID47_09865</name>
</gene>
<keyword evidence="7 10" id="KW-1133">Transmembrane helix</keyword>
<name>A0A077AUX9_9PROT</name>
<comment type="subcellular location">
    <subcellularLocation>
        <location evidence="1">Cell membrane</location>
        <topology evidence="1">Multi-pass membrane protein</topology>
    </subcellularLocation>
    <subcellularLocation>
        <location evidence="10">Membrane</location>
        <topology evidence="10">Multi-pass membrane protein</topology>
    </subcellularLocation>
</comment>
<dbReference type="InterPro" id="IPR036259">
    <property type="entry name" value="MFS_trans_sf"/>
</dbReference>
<sequence>MSQANEAVKKPEFTGLRAILWPIHNYEIKKFLPMGLMMFCILFNYTVLRDTKDALVVNAPGSGAEALAFIKLFGTTPAAILFMIAYAKMSNVLSRQGLFYAALIPFLVFFGAFALFIYPNRESFHMSEAAIAAMKADYPNIAWFVPVIGNWSYSLFYVLSELWGSAVISLLFWQFANEITRVAEAKRFYGMFGLIGNFGLILSGSVVYMFSKNRGNLPEGVDPWGWTLNYLMGFVVISGLLVVAIYAWMNKAVLTDKRYYDGEVASTGSKKKDKPKLSLSESFMYLVRSPYLGMIAMIVLAYGVSINIVEGVWKGQVKIAFHGDNNAYNAFMGQFSAVTGCITVLLMIAGNNILRRFSWLSAAMITPIMILITSLIFFGVIMYSESIGNPEYAIAGTTMVMVAVMTGFVQNVLSKATKYSLFDPTKEMAYIPLDQELKVKGKAAVDVIGGRAGKSGGATIQAVLLSAFAGQTLASLSHILAIITIIVVGLWLASVLSLSKRFRALTEQREAEAKAKA</sequence>
<feature type="transmembrane region" description="Helical" evidence="10">
    <location>
        <begin position="31"/>
        <end position="48"/>
    </location>
</feature>
<comment type="function">
    <text evidence="9">Provides the rickettsial cell with host ATP in exchange for rickettsial ADP. This is an obligate exchange system. This energy acquiring activity is an important component of rickettsial parasitism.</text>
</comment>
<evidence type="ECO:0000256" key="5">
    <source>
        <dbReference type="ARBA" id="ARBA00022741"/>
    </source>
</evidence>
<dbReference type="OrthoDB" id="19786at2"/>
<protein>
    <recommendedName>
        <fullName evidence="10">ADP,ATP carrier protein</fullName>
    </recommendedName>
</protein>
<dbReference type="Proteomes" id="UP000028926">
    <property type="component" value="Chromosome"/>
</dbReference>
<evidence type="ECO:0000256" key="4">
    <source>
        <dbReference type="ARBA" id="ARBA00022692"/>
    </source>
</evidence>
<reference evidence="11 12" key="1">
    <citation type="submission" date="2014-07" db="EMBL/GenBank/DDBJ databases">
        <title>Comparative genomic insights into amoeba endosymbionts belonging to the families of Holosporaceae and Candidatus Midichloriaceae within Rickettsiales.</title>
        <authorList>
            <person name="Wang Z."/>
            <person name="Wu M."/>
        </authorList>
    </citation>
    <scope>NUCLEOTIDE SEQUENCE [LARGE SCALE GENOMIC DNA]</scope>
    <source>
        <strain evidence="11">PRA3</strain>
    </source>
</reference>
<dbReference type="GO" id="GO:0005886">
    <property type="term" value="C:plasma membrane"/>
    <property type="evidence" value="ECO:0007669"/>
    <property type="project" value="UniProtKB-SubCell"/>
</dbReference>
<comment type="similarity">
    <text evidence="2 10">Belongs to the ADP/ATP translocase tlc family.</text>
</comment>
<feature type="transmembrane region" description="Helical" evidence="10">
    <location>
        <begin position="68"/>
        <end position="86"/>
    </location>
</feature>
<dbReference type="SUPFAM" id="SSF103473">
    <property type="entry name" value="MFS general substrate transporter"/>
    <property type="match status" value="1"/>
</dbReference>
<feature type="transmembrane region" description="Helical" evidence="10">
    <location>
        <begin position="357"/>
        <end position="380"/>
    </location>
</feature>
<dbReference type="PANTHER" id="PTHR31187:SF1">
    <property type="entry name" value="ADP,ATP CARRIER PROTEIN 1"/>
    <property type="match status" value="1"/>
</dbReference>
<dbReference type="RefSeq" id="WP_038465856.1">
    <property type="nucleotide sequence ID" value="NZ_CP008941.1"/>
</dbReference>
<dbReference type="eggNOG" id="COG3202">
    <property type="taxonomic scope" value="Bacteria"/>
</dbReference>
<evidence type="ECO:0000256" key="3">
    <source>
        <dbReference type="ARBA" id="ARBA00022448"/>
    </source>
</evidence>
<proteinExistence type="inferred from homology"/>
<feature type="transmembrane region" description="Helical" evidence="10">
    <location>
        <begin position="392"/>
        <end position="413"/>
    </location>
</feature>
<dbReference type="GO" id="GO:0005471">
    <property type="term" value="F:ATP:ADP antiporter activity"/>
    <property type="evidence" value="ECO:0007669"/>
    <property type="project" value="InterPro"/>
</dbReference>
<feature type="transmembrane region" description="Helical" evidence="10">
    <location>
        <begin position="98"/>
        <end position="118"/>
    </location>
</feature>
<accession>A0A077AUX9</accession>
<dbReference type="KEGG" id="paca:ID47_09865"/>
<feature type="transmembrane region" description="Helical" evidence="10">
    <location>
        <begin position="155"/>
        <end position="176"/>
    </location>
</feature>
<evidence type="ECO:0000256" key="6">
    <source>
        <dbReference type="ARBA" id="ARBA00022840"/>
    </source>
</evidence>
<feature type="transmembrane region" description="Helical" evidence="10">
    <location>
        <begin position="329"/>
        <end position="350"/>
    </location>
</feature>
<evidence type="ECO:0000256" key="8">
    <source>
        <dbReference type="ARBA" id="ARBA00023136"/>
    </source>
</evidence>
<organism evidence="11 12">
    <name type="scientific">Candidatus Odyssella acanthamoebae</name>
    <dbReference type="NCBI Taxonomy" id="91604"/>
    <lineage>
        <taxon>Bacteria</taxon>
        <taxon>Pseudomonadati</taxon>
        <taxon>Pseudomonadota</taxon>
        <taxon>Alphaproteobacteria</taxon>
        <taxon>Holosporales</taxon>
        <taxon>Candidatus Paracaedibacteraceae</taxon>
        <taxon>Candidatus Odyssella</taxon>
    </lineage>
</organism>
<feature type="transmembrane region" description="Helical" evidence="10">
    <location>
        <begin position="230"/>
        <end position="249"/>
    </location>
</feature>
<feature type="transmembrane region" description="Helical" evidence="10">
    <location>
        <begin position="291"/>
        <end position="309"/>
    </location>
</feature>
<dbReference type="HOGENOM" id="CLU_023964_0_1_5"/>
<evidence type="ECO:0000256" key="1">
    <source>
        <dbReference type="ARBA" id="ARBA00004651"/>
    </source>
</evidence>
<dbReference type="EMBL" id="CP008941">
    <property type="protein sequence ID" value="AIK96967.1"/>
    <property type="molecule type" value="Genomic_DNA"/>
</dbReference>
<dbReference type="AlphaFoldDB" id="A0A077AUX9"/>
<dbReference type="STRING" id="91604.ID47_09865"/>
<evidence type="ECO:0000256" key="10">
    <source>
        <dbReference type="RuleBase" id="RU363121"/>
    </source>
</evidence>
<dbReference type="InterPro" id="IPR004667">
    <property type="entry name" value="ADP_ATP_car_bac_type"/>
</dbReference>
<dbReference type="Pfam" id="PF03219">
    <property type="entry name" value="TLC"/>
    <property type="match status" value="1"/>
</dbReference>
<dbReference type="NCBIfam" id="TIGR00769">
    <property type="entry name" value="AAA"/>
    <property type="match status" value="1"/>
</dbReference>
<feature type="transmembrane region" description="Helical" evidence="10">
    <location>
        <begin position="456"/>
        <end position="473"/>
    </location>
</feature>
<evidence type="ECO:0000313" key="11">
    <source>
        <dbReference type="EMBL" id="AIK96967.1"/>
    </source>
</evidence>
<evidence type="ECO:0000256" key="9">
    <source>
        <dbReference type="ARBA" id="ARBA00024792"/>
    </source>
</evidence>
<keyword evidence="12" id="KW-1185">Reference proteome</keyword>
<evidence type="ECO:0000313" key="12">
    <source>
        <dbReference type="Proteomes" id="UP000028926"/>
    </source>
</evidence>
<feature type="transmembrane region" description="Helical" evidence="10">
    <location>
        <begin position="188"/>
        <end position="210"/>
    </location>
</feature>